<keyword evidence="2" id="KW-0560">Oxidoreductase</keyword>
<dbReference type="InterPro" id="IPR020904">
    <property type="entry name" value="Sc_DH/Rdtase_CS"/>
</dbReference>
<dbReference type="SUPFAM" id="SSF51735">
    <property type="entry name" value="NAD(P)-binding Rossmann-fold domains"/>
    <property type="match status" value="1"/>
</dbReference>
<dbReference type="Proteomes" id="UP000430368">
    <property type="component" value="Chromosome"/>
</dbReference>
<dbReference type="SMART" id="SM00822">
    <property type="entry name" value="PKS_KR"/>
    <property type="match status" value="1"/>
</dbReference>
<protein>
    <submittedName>
        <fullName evidence="4">SDR family oxidoreductase</fullName>
    </submittedName>
</protein>
<dbReference type="Gene3D" id="3.40.50.720">
    <property type="entry name" value="NAD(P)-binding Rossmann-like Domain"/>
    <property type="match status" value="1"/>
</dbReference>
<dbReference type="InterPro" id="IPR002347">
    <property type="entry name" value="SDR_fam"/>
</dbReference>
<dbReference type="InterPro" id="IPR057326">
    <property type="entry name" value="KR_dom"/>
</dbReference>
<dbReference type="RefSeq" id="WP_160029658.1">
    <property type="nucleotide sequence ID" value="NZ_CP041764.1"/>
</dbReference>
<dbReference type="PANTHER" id="PTHR43477">
    <property type="entry name" value="DIHYDROANTICAPSIN 7-DEHYDROGENASE"/>
    <property type="match status" value="1"/>
</dbReference>
<evidence type="ECO:0000313" key="4">
    <source>
        <dbReference type="EMBL" id="QHA87607.1"/>
    </source>
</evidence>
<reference evidence="4 5" key="1">
    <citation type="submission" date="2019-07" db="EMBL/GenBank/DDBJ databases">
        <title>Serratia dokdonensis sp. nov., an elicitor of systemic resistance in Nicotiana Tabacum.</title>
        <authorList>
            <person name="Son J.-S."/>
            <person name="Hwang Y.-J."/>
            <person name="Lee S.-Y."/>
            <person name="Ghim S.-Y."/>
        </authorList>
    </citation>
    <scope>NUCLEOTIDE SEQUENCE [LARGE SCALE GENOMIC DNA]</scope>
    <source>
        <strain evidence="4 5">KUDC3025</strain>
    </source>
</reference>
<evidence type="ECO:0000256" key="2">
    <source>
        <dbReference type="ARBA" id="ARBA00023002"/>
    </source>
</evidence>
<sequence>MSRLEHKTALITGGASGIGLAIAQRFLEEQAQVIITDIAPRRGQQALTQLAAYGGRIRYLPHDVTSEKEWQTVFEQLRHWAPRLDILVNNAGISLYKNIEQTSYREWKKMLAVNLDGVFLGTRQGIMAMKAHGGSIINISSIEGLVGDPNLPAYNAAKGGVRLLTKSAALHAARSRYGIRINSIHPGYIHTPMIGNDPEMLRQLTALHPIGHLGEARDIANAALFLASDESAFATGTELVIDGGYTAQ</sequence>
<dbReference type="EMBL" id="CP041764">
    <property type="protein sequence ID" value="QHA87607.1"/>
    <property type="molecule type" value="Genomic_DNA"/>
</dbReference>
<comment type="similarity">
    <text evidence="1">Belongs to the short-chain dehydrogenases/reductases (SDR) family.</text>
</comment>
<dbReference type="PRINTS" id="PR00080">
    <property type="entry name" value="SDRFAMILY"/>
</dbReference>
<proteinExistence type="inferred from homology"/>
<dbReference type="InterPro" id="IPR051122">
    <property type="entry name" value="SDR_DHRS6-like"/>
</dbReference>
<feature type="domain" description="Ketoreductase" evidence="3">
    <location>
        <begin position="7"/>
        <end position="187"/>
    </location>
</feature>
<dbReference type="PANTHER" id="PTHR43477:SF1">
    <property type="entry name" value="DIHYDROANTICAPSIN 7-DEHYDROGENASE"/>
    <property type="match status" value="1"/>
</dbReference>
<keyword evidence="5" id="KW-1185">Reference proteome</keyword>
<dbReference type="Pfam" id="PF13561">
    <property type="entry name" value="adh_short_C2"/>
    <property type="match status" value="1"/>
</dbReference>
<accession>A0ABX6GMZ1</accession>
<gene>
    <name evidence="4" type="ORF">FO014_11955</name>
</gene>
<dbReference type="PRINTS" id="PR00081">
    <property type="entry name" value="GDHRDH"/>
</dbReference>
<organism evidence="4 5">
    <name type="scientific">Serratia rhizosphaerae</name>
    <dbReference type="NCBI Taxonomy" id="2597702"/>
    <lineage>
        <taxon>Bacteria</taxon>
        <taxon>Pseudomonadati</taxon>
        <taxon>Pseudomonadota</taxon>
        <taxon>Gammaproteobacteria</taxon>
        <taxon>Enterobacterales</taxon>
        <taxon>Yersiniaceae</taxon>
        <taxon>Serratia</taxon>
    </lineage>
</organism>
<evidence type="ECO:0000259" key="3">
    <source>
        <dbReference type="SMART" id="SM00822"/>
    </source>
</evidence>
<dbReference type="NCBIfam" id="NF005559">
    <property type="entry name" value="PRK07231.1"/>
    <property type="match status" value="1"/>
</dbReference>
<evidence type="ECO:0000256" key="1">
    <source>
        <dbReference type="ARBA" id="ARBA00006484"/>
    </source>
</evidence>
<dbReference type="InterPro" id="IPR036291">
    <property type="entry name" value="NAD(P)-bd_dom_sf"/>
</dbReference>
<evidence type="ECO:0000313" key="5">
    <source>
        <dbReference type="Proteomes" id="UP000430368"/>
    </source>
</evidence>
<dbReference type="PROSITE" id="PS00061">
    <property type="entry name" value="ADH_SHORT"/>
    <property type="match status" value="1"/>
</dbReference>
<name>A0ABX6GMZ1_9GAMM</name>